<evidence type="ECO:0000313" key="3">
    <source>
        <dbReference type="EMBL" id="RHN57145.1"/>
    </source>
</evidence>
<keyword evidence="5" id="KW-1185">Reference proteome</keyword>
<dbReference type="PANTHER" id="PTHR44259">
    <property type="entry name" value="OS07G0183000 PROTEIN-RELATED"/>
    <property type="match status" value="1"/>
</dbReference>
<gene>
    <name evidence="4" type="primary">11421267</name>
    <name evidence="2" type="ordered locus">MTR_5g082770</name>
    <name evidence="3" type="ORF">MtrunA17_Chr5g0437231</name>
</gene>
<dbReference type="PANTHER" id="PTHR44259:SF93">
    <property type="entry name" value="PROTEIN, PUTATIVE (DUF295)-RELATED"/>
    <property type="match status" value="1"/>
</dbReference>
<organism evidence="2 5">
    <name type="scientific">Medicago truncatula</name>
    <name type="common">Barrel medic</name>
    <name type="synonym">Medicago tribuloides</name>
    <dbReference type="NCBI Taxonomy" id="3880"/>
    <lineage>
        <taxon>Eukaryota</taxon>
        <taxon>Viridiplantae</taxon>
        <taxon>Streptophyta</taxon>
        <taxon>Embryophyta</taxon>
        <taxon>Tracheophyta</taxon>
        <taxon>Spermatophyta</taxon>
        <taxon>Magnoliopsida</taxon>
        <taxon>eudicotyledons</taxon>
        <taxon>Gunneridae</taxon>
        <taxon>Pentapetalae</taxon>
        <taxon>rosids</taxon>
        <taxon>fabids</taxon>
        <taxon>Fabales</taxon>
        <taxon>Fabaceae</taxon>
        <taxon>Papilionoideae</taxon>
        <taxon>50 kb inversion clade</taxon>
        <taxon>NPAAA clade</taxon>
        <taxon>Hologalegina</taxon>
        <taxon>IRL clade</taxon>
        <taxon>Trifolieae</taxon>
        <taxon>Medicago</taxon>
    </lineage>
</organism>
<dbReference type="STRING" id="3880.G7K246"/>
<evidence type="ECO:0000313" key="6">
    <source>
        <dbReference type="Proteomes" id="UP000265566"/>
    </source>
</evidence>
<sequence>MEPDWENLEALALGLILDKLEERIDHVWFGAVCKNWRSIAKFNHQNQQFRTHVLPMLMIPRTNICLYSIPAKRMYAFKFPIINYKITCCGNSHGWLALEDRNHVVTILNPFKNVAHISLPPLNNAYKSSCYVVKKVTLSADPIIRPNDYVVLAIHKSSSLAFIKAGQTCWTYYIRNCLFFMDVMFYKDLVYGVSHCRGIVSFNLDLDDPYGVTIIPTNNVVFHGTFKGYLVKSLEGDLWLVKRDLSFEYNNYYTICFQVCKLEFDAQSGKVKQMVKLESLGDNVLFVGENT</sequence>
<name>G7K246_MEDTR</name>
<feature type="domain" description="KIB1-4 beta-propeller" evidence="1">
    <location>
        <begin position="66"/>
        <end position="290"/>
    </location>
</feature>
<reference evidence="3" key="5">
    <citation type="journal article" date="2018" name="Nat. Plants">
        <title>Whole-genome landscape of Medicago truncatula symbiotic genes.</title>
        <authorList>
            <person name="Pecrix Y."/>
            <person name="Gamas P."/>
            <person name="Carrere S."/>
        </authorList>
    </citation>
    <scope>NUCLEOTIDE SEQUENCE</scope>
    <source>
        <tissue evidence="3">Leaves</tissue>
    </source>
</reference>
<evidence type="ECO:0000313" key="5">
    <source>
        <dbReference type="Proteomes" id="UP000002051"/>
    </source>
</evidence>
<dbReference type="EMBL" id="CM001221">
    <property type="protein sequence ID" value="AES99606.1"/>
    <property type="molecule type" value="Genomic_DNA"/>
</dbReference>
<evidence type="ECO:0000313" key="2">
    <source>
        <dbReference type="EMBL" id="AES99606.1"/>
    </source>
</evidence>
<reference evidence="4" key="3">
    <citation type="submission" date="2015-04" db="UniProtKB">
        <authorList>
            <consortium name="EnsemblPlants"/>
        </authorList>
    </citation>
    <scope>IDENTIFICATION</scope>
    <source>
        <strain evidence="4">cv. Jemalong A17</strain>
    </source>
</reference>
<dbReference type="Pfam" id="PF03478">
    <property type="entry name" value="Beta-prop_KIB1-4"/>
    <property type="match status" value="1"/>
</dbReference>
<dbReference type="HOGENOM" id="CLU_019286_1_2_1"/>
<dbReference type="OMA" id="HAICLIN"/>
<reference evidence="2 5" key="1">
    <citation type="journal article" date="2011" name="Nature">
        <title>The Medicago genome provides insight into the evolution of rhizobial symbioses.</title>
        <authorList>
            <person name="Young N.D."/>
            <person name="Debelle F."/>
            <person name="Oldroyd G.E."/>
            <person name="Geurts R."/>
            <person name="Cannon S.B."/>
            <person name="Udvardi M.K."/>
            <person name="Benedito V.A."/>
            <person name="Mayer K.F."/>
            <person name="Gouzy J."/>
            <person name="Schoof H."/>
            <person name="Van de Peer Y."/>
            <person name="Proost S."/>
            <person name="Cook D.R."/>
            <person name="Meyers B.C."/>
            <person name="Spannagl M."/>
            <person name="Cheung F."/>
            <person name="De Mita S."/>
            <person name="Krishnakumar V."/>
            <person name="Gundlach H."/>
            <person name="Zhou S."/>
            <person name="Mudge J."/>
            <person name="Bharti A.K."/>
            <person name="Murray J.D."/>
            <person name="Naoumkina M.A."/>
            <person name="Rosen B."/>
            <person name="Silverstein K.A."/>
            <person name="Tang H."/>
            <person name="Rombauts S."/>
            <person name="Zhao P.X."/>
            <person name="Zhou P."/>
            <person name="Barbe V."/>
            <person name="Bardou P."/>
            <person name="Bechner M."/>
            <person name="Bellec A."/>
            <person name="Berger A."/>
            <person name="Berges H."/>
            <person name="Bidwell S."/>
            <person name="Bisseling T."/>
            <person name="Choisne N."/>
            <person name="Couloux A."/>
            <person name="Denny R."/>
            <person name="Deshpande S."/>
            <person name="Dai X."/>
            <person name="Doyle J.J."/>
            <person name="Dudez A.M."/>
            <person name="Farmer A.D."/>
            <person name="Fouteau S."/>
            <person name="Franken C."/>
            <person name="Gibelin C."/>
            <person name="Gish J."/>
            <person name="Goldstein S."/>
            <person name="Gonzalez A.J."/>
            <person name="Green P.J."/>
            <person name="Hallab A."/>
            <person name="Hartog M."/>
            <person name="Hua A."/>
            <person name="Humphray S.J."/>
            <person name="Jeong D.H."/>
            <person name="Jing Y."/>
            <person name="Jocker A."/>
            <person name="Kenton S.M."/>
            <person name="Kim D.J."/>
            <person name="Klee K."/>
            <person name="Lai H."/>
            <person name="Lang C."/>
            <person name="Lin S."/>
            <person name="Macmil S.L."/>
            <person name="Magdelenat G."/>
            <person name="Matthews L."/>
            <person name="McCorrison J."/>
            <person name="Monaghan E.L."/>
            <person name="Mun J.H."/>
            <person name="Najar F.Z."/>
            <person name="Nicholson C."/>
            <person name="Noirot C."/>
            <person name="O'Bleness M."/>
            <person name="Paule C.R."/>
            <person name="Poulain J."/>
            <person name="Prion F."/>
            <person name="Qin B."/>
            <person name="Qu C."/>
            <person name="Retzel E.F."/>
            <person name="Riddle C."/>
            <person name="Sallet E."/>
            <person name="Samain S."/>
            <person name="Samson N."/>
            <person name="Sanders I."/>
            <person name="Saurat O."/>
            <person name="Scarpelli C."/>
            <person name="Schiex T."/>
            <person name="Segurens B."/>
            <person name="Severin A.J."/>
            <person name="Sherrier D.J."/>
            <person name="Shi R."/>
            <person name="Sims S."/>
            <person name="Singer S.R."/>
            <person name="Sinharoy S."/>
            <person name="Sterck L."/>
            <person name="Viollet A."/>
            <person name="Wang B.B."/>
            <person name="Wang K."/>
            <person name="Wang M."/>
            <person name="Wang X."/>
            <person name="Warfsmann J."/>
            <person name="Weissenbach J."/>
            <person name="White D.D."/>
            <person name="White J.D."/>
            <person name="Wiley G.B."/>
            <person name="Wincker P."/>
            <person name="Xing Y."/>
            <person name="Yang L."/>
            <person name="Yao Z."/>
            <person name="Ying F."/>
            <person name="Zhai J."/>
            <person name="Zhou L."/>
            <person name="Zuber A."/>
            <person name="Denarie J."/>
            <person name="Dixon R.A."/>
            <person name="May G.D."/>
            <person name="Schwartz D.C."/>
            <person name="Rogers J."/>
            <person name="Quetier F."/>
            <person name="Town C.D."/>
            <person name="Roe B.A."/>
        </authorList>
    </citation>
    <scope>NUCLEOTIDE SEQUENCE [LARGE SCALE GENOMIC DNA]</scope>
    <source>
        <strain evidence="2">A17</strain>
        <strain evidence="4 5">cv. Jemalong A17</strain>
    </source>
</reference>
<proteinExistence type="predicted"/>
<protein>
    <submittedName>
        <fullName evidence="2">Ubiquitin-protein ligase</fullName>
    </submittedName>
</protein>
<keyword evidence="2" id="KW-0436">Ligase</keyword>
<dbReference type="PaxDb" id="3880-AES99606"/>
<dbReference type="eggNOG" id="ENOG502S4JC">
    <property type="taxonomic scope" value="Eukaryota"/>
</dbReference>
<dbReference type="Proteomes" id="UP000265566">
    <property type="component" value="Chromosome 5"/>
</dbReference>
<evidence type="ECO:0000259" key="1">
    <source>
        <dbReference type="Pfam" id="PF03478"/>
    </source>
</evidence>
<dbReference type="EnsemblPlants" id="AES99606">
    <property type="protein sequence ID" value="AES99606"/>
    <property type="gene ID" value="MTR_5g082770"/>
</dbReference>
<dbReference type="Gramene" id="rna32647">
    <property type="protein sequence ID" value="RHN57145.1"/>
    <property type="gene ID" value="gene32647"/>
</dbReference>
<dbReference type="EMBL" id="PSQE01000005">
    <property type="protein sequence ID" value="RHN57145.1"/>
    <property type="molecule type" value="Genomic_DNA"/>
</dbReference>
<dbReference type="GO" id="GO:0016874">
    <property type="term" value="F:ligase activity"/>
    <property type="evidence" value="ECO:0007669"/>
    <property type="project" value="UniProtKB-KW"/>
</dbReference>
<accession>G7K246</accession>
<dbReference type="OrthoDB" id="1410277at2759"/>
<dbReference type="AlphaFoldDB" id="G7K246"/>
<dbReference type="InterPro" id="IPR005174">
    <property type="entry name" value="KIB1-4_b-propeller"/>
</dbReference>
<dbReference type="KEGG" id="mtr:11421267"/>
<dbReference type="InterPro" id="IPR050942">
    <property type="entry name" value="F-box_BR-signaling"/>
</dbReference>
<evidence type="ECO:0000313" key="4">
    <source>
        <dbReference type="EnsemblPlants" id="AES99606"/>
    </source>
</evidence>
<dbReference type="Proteomes" id="UP000002051">
    <property type="component" value="Chromosome 5"/>
</dbReference>
<reference evidence="6" key="4">
    <citation type="journal article" date="2018" name="Nat. Plants">
        <title>Whole-genome landscape of Medicago truncatula symbiotic genes.</title>
        <authorList>
            <person name="Pecrix Y."/>
            <person name="Staton S.E."/>
            <person name="Sallet E."/>
            <person name="Lelandais-Briere C."/>
            <person name="Moreau S."/>
            <person name="Carrere S."/>
            <person name="Blein T."/>
            <person name="Jardinaud M.F."/>
            <person name="Latrasse D."/>
            <person name="Zouine M."/>
            <person name="Zahm M."/>
            <person name="Kreplak J."/>
            <person name="Mayjonade B."/>
            <person name="Satge C."/>
            <person name="Perez M."/>
            <person name="Cauet S."/>
            <person name="Marande W."/>
            <person name="Chantry-Darmon C."/>
            <person name="Lopez-Roques C."/>
            <person name="Bouchez O."/>
            <person name="Berard A."/>
            <person name="Debelle F."/>
            <person name="Munos S."/>
            <person name="Bendahmane A."/>
            <person name="Berges H."/>
            <person name="Niebel A."/>
            <person name="Buitink J."/>
            <person name="Frugier F."/>
            <person name="Benhamed M."/>
            <person name="Crespi M."/>
            <person name="Gouzy J."/>
            <person name="Gamas P."/>
        </authorList>
    </citation>
    <scope>NUCLEOTIDE SEQUENCE [LARGE SCALE GENOMIC DNA]</scope>
    <source>
        <strain evidence="6">cv. Jemalong A17</strain>
    </source>
</reference>
<reference evidence="2 5" key="2">
    <citation type="journal article" date="2014" name="BMC Genomics">
        <title>An improved genome release (version Mt4.0) for the model legume Medicago truncatula.</title>
        <authorList>
            <person name="Tang H."/>
            <person name="Krishnakumar V."/>
            <person name="Bidwell S."/>
            <person name="Rosen B."/>
            <person name="Chan A."/>
            <person name="Zhou S."/>
            <person name="Gentzbittel L."/>
            <person name="Childs K.L."/>
            <person name="Yandell M."/>
            <person name="Gundlach H."/>
            <person name="Mayer K.F."/>
            <person name="Schwartz D.C."/>
            <person name="Town C.D."/>
        </authorList>
    </citation>
    <scope>GENOME REANNOTATION</scope>
    <source>
        <strain evidence="4 5">cv. Jemalong A17</strain>
    </source>
</reference>